<organism evidence="2 3">
    <name type="scientific">Brachyspira catarrhinii</name>
    <dbReference type="NCBI Taxonomy" id="2528966"/>
    <lineage>
        <taxon>Bacteria</taxon>
        <taxon>Pseudomonadati</taxon>
        <taxon>Spirochaetota</taxon>
        <taxon>Spirochaetia</taxon>
        <taxon>Brachyspirales</taxon>
        <taxon>Brachyspiraceae</taxon>
        <taxon>Brachyspira</taxon>
    </lineage>
</organism>
<evidence type="ECO:0000313" key="2">
    <source>
        <dbReference type="EMBL" id="TKZ25902.1"/>
    </source>
</evidence>
<gene>
    <name evidence="2" type="ORF">EZH24_12355</name>
</gene>
<name>A0ABY2TMN6_9SPIR</name>
<comment type="caution">
    <text evidence="2">The sequence shown here is derived from an EMBL/GenBank/DDBJ whole genome shotgun (WGS) entry which is preliminary data.</text>
</comment>
<feature type="compositionally biased region" description="Gly residues" evidence="1">
    <location>
        <begin position="49"/>
        <end position="65"/>
    </location>
</feature>
<dbReference type="RefSeq" id="WP_137999356.1">
    <property type="nucleotide sequence ID" value="NZ_SJDU01000567.1"/>
</dbReference>
<evidence type="ECO:0000313" key="3">
    <source>
        <dbReference type="Proteomes" id="UP000310168"/>
    </source>
</evidence>
<protein>
    <submittedName>
        <fullName evidence="2">Uncharacterized protein</fullName>
    </submittedName>
</protein>
<proteinExistence type="predicted"/>
<dbReference type="EMBL" id="SJDU01000567">
    <property type="protein sequence ID" value="TKZ25902.1"/>
    <property type="molecule type" value="Genomic_DNA"/>
</dbReference>
<keyword evidence="3" id="KW-1185">Reference proteome</keyword>
<evidence type="ECO:0000256" key="1">
    <source>
        <dbReference type="SAM" id="MobiDB-lite"/>
    </source>
</evidence>
<dbReference type="Proteomes" id="UP000310168">
    <property type="component" value="Unassembled WGS sequence"/>
</dbReference>
<feature type="region of interest" description="Disordered" evidence="1">
    <location>
        <begin position="44"/>
        <end position="76"/>
    </location>
</feature>
<sequence length="335" mass="36151">MRNQTTKSHNAKSKILLITLCIFGLLFSYSCQCKNNVSDPNNIPDDNGLNGGGGGGGQTDTGGSGSTDPDKDLVDGDLSTTSTKLIRVSGDTVKISATIKFKNATATLKSFEDTDSTSLKDGDIVYEGTTLTLKADTTDASKIDTTVGGKITWEKASKKITATFTLKPAENVTLSETEKTVVIEIYKEKLVNPKEHIGEIIKQASGFSPLQFGFSVNFNGTPNDTDITATLKALDAGKNQSEIKYSKDTFIESLKTNIQNEANSGTKKITYTNMELVNHGAGATAGIWSFTFKFTFSDTDYDLTDEQKINGIEYRVDVQVGSQSSQIDGSWVVFE</sequence>
<reference evidence="2 3" key="1">
    <citation type="journal article" date="2019" name="Anaerobe">
        <title>Brachyspira catarrhinii sp. nov., an anaerobic intestinal spirochaete isolated from vervet monkeys may have been misidentified as Brachyspira aalborgi in previous studies.</title>
        <authorList>
            <person name="Phillips N.D."/>
            <person name="La T."/>
            <person name="Hampson D.J."/>
        </authorList>
    </citation>
    <scope>NUCLEOTIDE SEQUENCE [LARGE SCALE GENOMIC DNA]</scope>
    <source>
        <strain evidence="2 3">Z12</strain>
    </source>
</reference>
<accession>A0ABY2TMN6</accession>
<dbReference type="PROSITE" id="PS51257">
    <property type="entry name" value="PROKAR_LIPOPROTEIN"/>
    <property type="match status" value="1"/>
</dbReference>